<keyword evidence="4" id="KW-1185">Reference proteome</keyword>
<reference evidence="3 4" key="1">
    <citation type="submission" date="2016-08" db="EMBL/GenBank/DDBJ databases">
        <title>A new outlook on sporulation: Clostridium algidixylanolyticum.</title>
        <authorList>
            <person name="Poppleton D.I."/>
            <person name="Gribaldo S."/>
        </authorList>
    </citation>
    <scope>NUCLEOTIDE SEQUENCE [LARGE SCALE GENOMIC DNA]</scope>
    <source>
        <strain evidence="3 4">SPL73</strain>
    </source>
</reference>
<evidence type="ECO:0000259" key="2">
    <source>
        <dbReference type="PROSITE" id="PS01148"/>
    </source>
</evidence>
<dbReference type="EMBL" id="MCIA01000031">
    <property type="protein sequence ID" value="RKD30136.1"/>
    <property type="molecule type" value="Genomic_DNA"/>
</dbReference>
<sequence>MKKIDCLGEICPVPVMKLKSVMKSIQSGEDYLLITDHSCTIKNLESFCKANHLKYCSDEVMNGVWEITVTASK</sequence>
<evidence type="ECO:0000313" key="3">
    <source>
        <dbReference type="EMBL" id="RKD30136.1"/>
    </source>
</evidence>
<dbReference type="PANTHER" id="PTHR33279:SF6">
    <property type="entry name" value="SULFUR CARRIER PROTEIN YEDF-RELATED"/>
    <property type="match status" value="1"/>
</dbReference>
<dbReference type="RefSeq" id="WP_120197658.1">
    <property type="nucleotide sequence ID" value="NZ_MCIA01000031.1"/>
</dbReference>
<comment type="similarity">
    <text evidence="1">Belongs to the sulfur carrier protein TusA family.</text>
</comment>
<dbReference type="Gene3D" id="3.30.110.40">
    <property type="entry name" value="TusA-like domain"/>
    <property type="match status" value="1"/>
</dbReference>
<dbReference type="SUPFAM" id="SSF64307">
    <property type="entry name" value="SirA-like"/>
    <property type="match status" value="1"/>
</dbReference>
<dbReference type="OrthoDB" id="9800872at2"/>
<gene>
    <name evidence="3" type="ORF">BET01_05935</name>
</gene>
<dbReference type="PANTHER" id="PTHR33279">
    <property type="entry name" value="SULFUR CARRIER PROTEIN YEDF-RELATED"/>
    <property type="match status" value="1"/>
</dbReference>
<organism evidence="3 4">
    <name type="scientific">Lacrimispora algidixylanolytica</name>
    <dbReference type="NCBI Taxonomy" id="94868"/>
    <lineage>
        <taxon>Bacteria</taxon>
        <taxon>Bacillati</taxon>
        <taxon>Bacillota</taxon>
        <taxon>Clostridia</taxon>
        <taxon>Lachnospirales</taxon>
        <taxon>Lachnospiraceae</taxon>
        <taxon>Lacrimispora</taxon>
    </lineage>
</organism>
<dbReference type="PROSITE" id="PS01148">
    <property type="entry name" value="UPF0033"/>
    <property type="match status" value="1"/>
</dbReference>
<dbReference type="InterPro" id="IPR001455">
    <property type="entry name" value="TusA-like"/>
</dbReference>
<evidence type="ECO:0000256" key="1">
    <source>
        <dbReference type="ARBA" id="ARBA00008984"/>
    </source>
</evidence>
<evidence type="ECO:0000313" key="4">
    <source>
        <dbReference type="Proteomes" id="UP000284277"/>
    </source>
</evidence>
<dbReference type="CDD" id="cd00291">
    <property type="entry name" value="SirA_YedF_YeeD"/>
    <property type="match status" value="1"/>
</dbReference>
<dbReference type="AlphaFoldDB" id="A0A419SY61"/>
<dbReference type="InterPro" id="IPR036868">
    <property type="entry name" value="TusA-like_sf"/>
</dbReference>
<accession>A0A419SY61</accession>
<name>A0A419SY61_9FIRM</name>
<proteinExistence type="inferred from homology"/>
<protein>
    <submittedName>
        <fullName evidence="3">Response regulator SirA</fullName>
    </submittedName>
</protein>
<dbReference type="Pfam" id="PF01206">
    <property type="entry name" value="TusA"/>
    <property type="match status" value="1"/>
</dbReference>
<comment type="caution">
    <text evidence="3">The sequence shown here is derived from an EMBL/GenBank/DDBJ whole genome shotgun (WGS) entry which is preliminary data.</text>
</comment>
<dbReference type="Proteomes" id="UP000284277">
    <property type="component" value="Unassembled WGS sequence"/>
</dbReference>
<feature type="domain" description="UPF0033" evidence="2">
    <location>
        <begin position="4"/>
        <end position="28"/>
    </location>
</feature>